<dbReference type="AlphaFoldDB" id="A0A2S9XRI8"/>
<protein>
    <submittedName>
        <fullName evidence="1">Uncharacterized protein</fullName>
    </submittedName>
</protein>
<proteinExistence type="predicted"/>
<accession>A0A2S9XRI8</accession>
<evidence type="ECO:0000313" key="2">
    <source>
        <dbReference type="Proteomes" id="UP000237968"/>
    </source>
</evidence>
<gene>
    <name evidence="1" type="ORF">ENSA5_39420</name>
</gene>
<dbReference type="Proteomes" id="UP000237968">
    <property type="component" value="Unassembled WGS sequence"/>
</dbReference>
<keyword evidence="2" id="KW-1185">Reference proteome</keyword>
<evidence type="ECO:0000313" key="1">
    <source>
        <dbReference type="EMBL" id="PRP95477.1"/>
    </source>
</evidence>
<comment type="caution">
    <text evidence="1">The sequence shown here is derived from an EMBL/GenBank/DDBJ whole genome shotgun (WGS) entry which is preliminary data.</text>
</comment>
<dbReference type="EMBL" id="PVNK01000170">
    <property type="protein sequence ID" value="PRP95477.1"/>
    <property type="molecule type" value="Genomic_DNA"/>
</dbReference>
<sequence>MYVAAAGTLSPTWDPEAGELSLVGSLDRLDLTCAQPDAPTTLALHGCFSELLEAADVRARIDAHLRPGARNLPKLALRELLANELGVDLEALTLTRPRPGVLRLNASLRPQ</sequence>
<reference evidence="1 2" key="1">
    <citation type="submission" date="2018-03" db="EMBL/GenBank/DDBJ databases">
        <title>Draft Genome Sequences of the Obligatory Marine Myxobacteria Enhygromyxa salina SWB005.</title>
        <authorList>
            <person name="Poehlein A."/>
            <person name="Moghaddam J.A."/>
            <person name="Harms H."/>
            <person name="Alanjari M."/>
            <person name="Koenig G.M."/>
            <person name="Daniel R."/>
            <person name="Schaeberle T.F."/>
        </authorList>
    </citation>
    <scope>NUCLEOTIDE SEQUENCE [LARGE SCALE GENOMIC DNA]</scope>
    <source>
        <strain evidence="1 2">SWB005</strain>
    </source>
</reference>
<organism evidence="1 2">
    <name type="scientific">Enhygromyxa salina</name>
    <dbReference type="NCBI Taxonomy" id="215803"/>
    <lineage>
        <taxon>Bacteria</taxon>
        <taxon>Pseudomonadati</taxon>
        <taxon>Myxococcota</taxon>
        <taxon>Polyangia</taxon>
        <taxon>Nannocystales</taxon>
        <taxon>Nannocystaceae</taxon>
        <taxon>Enhygromyxa</taxon>
    </lineage>
</organism>
<name>A0A2S9XRI8_9BACT</name>
<dbReference type="RefSeq" id="WP_106393249.1">
    <property type="nucleotide sequence ID" value="NZ_PVNK01000170.1"/>
</dbReference>